<evidence type="ECO:0000313" key="2">
    <source>
        <dbReference type="Proteomes" id="UP000199626"/>
    </source>
</evidence>
<dbReference type="Proteomes" id="UP000199626">
    <property type="component" value="Unassembled WGS sequence"/>
</dbReference>
<protein>
    <submittedName>
        <fullName evidence="1">Uncharacterized protein</fullName>
    </submittedName>
</protein>
<dbReference type="STRING" id="1159017.SAMN02927930_01729"/>
<dbReference type="OrthoDB" id="5765975at2"/>
<accession>A0A1G6DIA0</accession>
<evidence type="ECO:0000313" key="1">
    <source>
        <dbReference type="EMBL" id="SDB44852.1"/>
    </source>
</evidence>
<dbReference type="RefSeq" id="WP_092593660.1">
    <property type="nucleotide sequence ID" value="NZ_FMXN01000010.1"/>
</dbReference>
<keyword evidence="2" id="KW-1185">Reference proteome</keyword>
<organism evidence="1 2">
    <name type="scientific">Pseudidiomarina indica</name>
    <dbReference type="NCBI Taxonomy" id="1159017"/>
    <lineage>
        <taxon>Bacteria</taxon>
        <taxon>Pseudomonadati</taxon>
        <taxon>Pseudomonadota</taxon>
        <taxon>Gammaproteobacteria</taxon>
        <taxon>Alteromonadales</taxon>
        <taxon>Idiomarinaceae</taxon>
        <taxon>Pseudidiomarina</taxon>
    </lineage>
</organism>
<dbReference type="AlphaFoldDB" id="A0A1G6DIA0"/>
<dbReference type="EMBL" id="FMXN01000010">
    <property type="protein sequence ID" value="SDB44852.1"/>
    <property type="molecule type" value="Genomic_DNA"/>
</dbReference>
<proteinExistence type="predicted"/>
<reference evidence="2" key="1">
    <citation type="submission" date="2016-10" db="EMBL/GenBank/DDBJ databases">
        <authorList>
            <person name="Varghese N."/>
            <person name="Submissions S."/>
        </authorList>
    </citation>
    <scope>NUCLEOTIDE SEQUENCE [LARGE SCALE GENOMIC DNA]</scope>
    <source>
        <strain evidence="2">CGMCC 1.10824</strain>
    </source>
</reference>
<name>A0A1G6DIA0_9GAMM</name>
<sequence length="172" mass="19765">MTKPHEFENWLTAAAAEVKPAPVPDWNRAATFEPSVRHHQPWWQRPWLPMTSLLASACAIFLVVAQMQITSTAQGWTIQFGQSSAAQLDALVAAEVSAIKQELRTEMMMVNEKYVESMLALNRAERAAELEELVQYISLLREDDQIYFASQLQQYAEDWIYHVELLNQLEQE</sequence>
<gene>
    <name evidence="1" type="ORF">SAMN02927930_01729</name>
</gene>